<dbReference type="InterPro" id="IPR051692">
    <property type="entry name" value="OMP-like"/>
</dbReference>
<evidence type="ECO:0000256" key="1">
    <source>
        <dbReference type="ARBA" id="ARBA00004442"/>
    </source>
</evidence>
<evidence type="ECO:0000313" key="9">
    <source>
        <dbReference type="Proteomes" id="UP000199615"/>
    </source>
</evidence>
<dbReference type="InterPro" id="IPR011250">
    <property type="entry name" value="OMP/PagP_B-barrel"/>
</dbReference>
<dbReference type="Gene3D" id="2.40.160.20">
    <property type="match status" value="1"/>
</dbReference>
<dbReference type="EMBL" id="FODT01000002">
    <property type="protein sequence ID" value="SEO26602.1"/>
    <property type="molecule type" value="Genomic_DNA"/>
</dbReference>
<protein>
    <submittedName>
        <fullName evidence="8">Outer membrane autotransporter barrel domain-containing protein</fullName>
    </submittedName>
</protein>
<reference evidence="9" key="1">
    <citation type="submission" date="2016-10" db="EMBL/GenBank/DDBJ databases">
        <authorList>
            <person name="Varghese N."/>
            <person name="Submissions S."/>
        </authorList>
    </citation>
    <scope>NUCLEOTIDE SEQUENCE [LARGE SCALE GENOMIC DNA]</scope>
    <source>
        <strain evidence="9">DSM 123</strain>
    </source>
</reference>
<evidence type="ECO:0000256" key="6">
    <source>
        <dbReference type="SAM" id="SignalP"/>
    </source>
</evidence>
<accession>A0A1H8NAK8</accession>
<dbReference type="Gene3D" id="2.40.128.130">
    <property type="entry name" value="Autotransporter beta-domain"/>
    <property type="match status" value="1"/>
</dbReference>
<name>A0A1H8NAK8_9BRAD</name>
<dbReference type="PANTHER" id="PTHR34001:SF3">
    <property type="entry name" value="BLL7405 PROTEIN"/>
    <property type="match status" value="1"/>
</dbReference>
<evidence type="ECO:0000256" key="2">
    <source>
        <dbReference type="ARBA" id="ARBA00022729"/>
    </source>
</evidence>
<keyword evidence="3" id="KW-0472">Membrane</keyword>
<keyword evidence="9" id="KW-1185">Reference proteome</keyword>
<evidence type="ECO:0000313" key="8">
    <source>
        <dbReference type="EMBL" id="SEO26602.1"/>
    </source>
</evidence>
<dbReference type="AlphaFoldDB" id="A0A1H8NAK8"/>
<evidence type="ECO:0000256" key="3">
    <source>
        <dbReference type="ARBA" id="ARBA00023136"/>
    </source>
</evidence>
<dbReference type="PROSITE" id="PS51208">
    <property type="entry name" value="AUTOTRANSPORTER"/>
    <property type="match status" value="1"/>
</dbReference>
<dbReference type="InterPro" id="IPR036709">
    <property type="entry name" value="Autotransporte_beta_dom_sf"/>
</dbReference>
<organism evidence="8 9">
    <name type="scientific">Rhodopseudomonas pseudopalustris</name>
    <dbReference type="NCBI Taxonomy" id="1513892"/>
    <lineage>
        <taxon>Bacteria</taxon>
        <taxon>Pseudomonadati</taxon>
        <taxon>Pseudomonadota</taxon>
        <taxon>Alphaproteobacteria</taxon>
        <taxon>Hyphomicrobiales</taxon>
        <taxon>Nitrobacteraceae</taxon>
        <taxon>Rhodopseudomonas</taxon>
    </lineage>
</organism>
<proteinExistence type="inferred from homology"/>
<sequence>MQHARTRILAGFAFAMAASVSTGALAECTGTGSFVPGAVIPGTNFSPSALLPFAAGGAVNSLVSAINTANTAFLTQSTAFVSAPRNPAPNQEGGGVWTRAIGGEVTTKSTSTTSNVSLGGVGLPGSVNCNNENKLSFAGVQVGADTSILNYNGWNMHLGSTVGYLGAKSRDKSSAGALNPLGGTFEDTLQVPFAGVYVAITKGGFFADGQVRLDYYQNSLSDPIVGGIFSQKLDARGLSFTGNVGYNHALENNWFIEPSAGIVVSKVKVDPLNVTGSLVLPATFTPGVTFPGQLQVDDINSTLGRLSLRGGTSIASGNMIWQPFAIASVYHEFSGAVTSTFNGDAAFNATGIPSATGTISSTNLGTYGQFGLGVAGQLVNTGLLGYVRADYRTGDHIDGYSLNGGVRYQFAPDAIVAAPLYTKAAKAPVLVRSAYNWTGFFIGGSFGALNGRTDWTFQPVGTRTDPRFAGAIGGGQIGYDHQFGKWVVGVEGNLFATNANGARPCPNGVFFTCENNVSWMGTATAKLGYAFWDRSLWYVRGGGAFGDLKVTTNCNTGPVVPNPAFLVVAGCGESASRNRAGWTIGFGSEFALSKNWTVRAETNYFDMGNERYTLPTSTIDVKETGFISTVGLNYRFAPTALVAKY</sequence>
<dbReference type="SUPFAM" id="SSF56925">
    <property type="entry name" value="OMPA-like"/>
    <property type="match status" value="1"/>
</dbReference>
<dbReference type="SMART" id="SM00869">
    <property type="entry name" value="Autotransporter"/>
    <property type="match status" value="1"/>
</dbReference>
<feature type="domain" description="Autotransporter" evidence="7">
    <location>
        <begin position="89"/>
        <end position="410"/>
    </location>
</feature>
<evidence type="ECO:0000259" key="7">
    <source>
        <dbReference type="PROSITE" id="PS51208"/>
    </source>
</evidence>
<dbReference type="Proteomes" id="UP000199615">
    <property type="component" value="Unassembled WGS sequence"/>
</dbReference>
<keyword evidence="4" id="KW-0998">Cell outer membrane</keyword>
<comment type="similarity">
    <text evidence="5">Belongs to the Omp25/RopB family.</text>
</comment>
<keyword evidence="2 6" id="KW-0732">Signal</keyword>
<dbReference type="NCBIfam" id="TIGR01414">
    <property type="entry name" value="autotrans_barl"/>
    <property type="match status" value="1"/>
</dbReference>
<dbReference type="Pfam" id="PF13505">
    <property type="entry name" value="OMP_b-brl"/>
    <property type="match status" value="1"/>
</dbReference>
<comment type="subcellular location">
    <subcellularLocation>
        <location evidence="1">Cell outer membrane</location>
    </subcellularLocation>
</comment>
<feature type="chain" id="PRO_5011559727" evidence="6">
    <location>
        <begin position="27"/>
        <end position="645"/>
    </location>
</feature>
<evidence type="ECO:0000256" key="4">
    <source>
        <dbReference type="ARBA" id="ARBA00023237"/>
    </source>
</evidence>
<dbReference type="RefSeq" id="WP_092681766.1">
    <property type="nucleotide sequence ID" value="NZ_FODT01000002.1"/>
</dbReference>
<dbReference type="OrthoDB" id="7967758at2"/>
<dbReference type="SUPFAM" id="SSF103515">
    <property type="entry name" value="Autotransporter"/>
    <property type="match status" value="1"/>
</dbReference>
<dbReference type="PANTHER" id="PTHR34001">
    <property type="entry name" value="BLL7405 PROTEIN"/>
    <property type="match status" value="1"/>
</dbReference>
<dbReference type="InterPro" id="IPR005546">
    <property type="entry name" value="Autotransporte_beta"/>
</dbReference>
<feature type="signal peptide" evidence="6">
    <location>
        <begin position="1"/>
        <end position="26"/>
    </location>
</feature>
<dbReference type="InterPro" id="IPR006315">
    <property type="entry name" value="OM_autotransptr_brl_dom"/>
</dbReference>
<evidence type="ECO:0000256" key="5">
    <source>
        <dbReference type="ARBA" id="ARBA00038306"/>
    </source>
</evidence>
<dbReference type="InterPro" id="IPR027385">
    <property type="entry name" value="Beta-barrel_OMP"/>
</dbReference>
<dbReference type="GO" id="GO:0009279">
    <property type="term" value="C:cell outer membrane"/>
    <property type="evidence" value="ECO:0007669"/>
    <property type="project" value="UniProtKB-SubCell"/>
</dbReference>
<gene>
    <name evidence="8" type="ORF">SAMN05444123_1028</name>
</gene>
<dbReference type="Pfam" id="PF03797">
    <property type="entry name" value="Autotransporter"/>
    <property type="match status" value="1"/>
</dbReference>